<dbReference type="InterPro" id="IPR015590">
    <property type="entry name" value="Aldehyde_DH_dom"/>
</dbReference>
<keyword evidence="7" id="KW-1185">Reference proteome</keyword>
<evidence type="ECO:0000256" key="1">
    <source>
        <dbReference type="ARBA" id="ARBA00009986"/>
    </source>
</evidence>
<dbReference type="SUPFAM" id="SSF53720">
    <property type="entry name" value="ALDH-like"/>
    <property type="match status" value="1"/>
</dbReference>
<dbReference type="Pfam" id="PF00171">
    <property type="entry name" value="Aldedh"/>
    <property type="match status" value="1"/>
</dbReference>
<evidence type="ECO:0000256" key="3">
    <source>
        <dbReference type="PROSITE-ProRule" id="PRU10007"/>
    </source>
</evidence>
<dbReference type="Gene3D" id="3.40.605.10">
    <property type="entry name" value="Aldehyde Dehydrogenase, Chain A, domain 1"/>
    <property type="match status" value="1"/>
</dbReference>
<evidence type="ECO:0000259" key="5">
    <source>
        <dbReference type="Pfam" id="PF00171"/>
    </source>
</evidence>
<proteinExistence type="inferred from homology"/>
<sequence>MNAVTVHKPIAAVSAFLGSPHQLLIDGGWRDAISGKTFDIFDPSNGSRIATVAEGDAADIDLAVLAARRSFEVRSWRGLLPQQRRAILWRFAELIDENAEELAQIDVVNNGMPQWMANATIAAASDALRYFAGQTTSLGGANLSDSVSGGDTLHHVYTVREPIGVVGLITPWNGPAPAFVFKVGTALAAGCSCVVKPAEATPLSALRLGALALEAGVPPGVLNIVPGYGPTAGQALADHPLVEKISFTGSTAVGKRIVAASSANLKRVTLELGGKSPCIILGDADISNAVQAASMGIFMNSGQMCIAGSRLYAHRKVFDQVVAGIADIGKAMTIGNGLDPATQIGPLISEKQLSQVGRYIEGARSAGAEVVAGGGMPAGDGHFVEPTVFANVDSDMTIVREEVFGPVLVVTPFDDLDDAVRQANDTRYGLAAGVYTSDLSQAHRLAARLEAGNIWVNCYGLLHPMVPFGGFKESGWGREFGAEGIDAYLATKSVRIKL</sequence>
<dbReference type="PROSITE" id="PS00070">
    <property type="entry name" value="ALDEHYDE_DEHYDR_CYS"/>
    <property type="match status" value="1"/>
</dbReference>
<geneLocation type="plasmid" evidence="6 7">
    <name>unnamed1</name>
</geneLocation>
<evidence type="ECO:0000313" key="6">
    <source>
        <dbReference type="EMBL" id="AMU92554.1"/>
    </source>
</evidence>
<keyword evidence="6" id="KW-0614">Plasmid</keyword>
<dbReference type="FunFam" id="3.40.605.10:FF:000007">
    <property type="entry name" value="NAD/NADP-dependent betaine aldehyde dehydrogenase"/>
    <property type="match status" value="1"/>
</dbReference>
<reference evidence="7" key="1">
    <citation type="submission" date="2015-11" db="EMBL/GenBank/DDBJ databases">
        <title>Complete genome sequence of a polyethylene-glycol degrader Sphingopyxis macrogoltabida 203N (NBRC 111659).</title>
        <authorList>
            <person name="Yoshiyuki O."/>
            <person name="Shouta N."/>
            <person name="Nagata Y."/>
            <person name="Numata M."/>
            <person name="Tsuchikane K."/>
            <person name="Hosoyama A."/>
            <person name="Yamazoe A."/>
            <person name="Tsuda M."/>
            <person name="Fujita N."/>
            <person name="Kawai F."/>
        </authorList>
    </citation>
    <scope>NUCLEOTIDE SEQUENCE [LARGE SCALE GENOMIC DNA]</scope>
    <source>
        <strain evidence="7">203N</strain>
        <plasmid evidence="7">unnamed1</plasmid>
    </source>
</reference>
<feature type="domain" description="Aldehyde dehydrogenase" evidence="5">
    <location>
        <begin position="29"/>
        <end position="494"/>
    </location>
</feature>
<dbReference type="FunFam" id="3.40.309.10:FF:000012">
    <property type="entry name" value="Betaine aldehyde dehydrogenase"/>
    <property type="match status" value="1"/>
</dbReference>
<dbReference type="InterPro" id="IPR016161">
    <property type="entry name" value="Ald_DH/histidinol_DH"/>
</dbReference>
<dbReference type="InterPro" id="IPR029510">
    <property type="entry name" value="Ald_DH_CS_GLU"/>
</dbReference>
<dbReference type="PANTHER" id="PTHR11699">
    <property type="entry name" value="ALDEHYDE DEHYDROGENASE-RELATED"/>
    <property type="match status" value="1"/>
</dbReference>
<feature type="active site" evidence="3">
    <location>
        <position position="271"/>
    </location>
</feature>
<reference evidence="6 7" key="2">
    <citation type="journal article" date="2016" name="Genome Announc.">
        <title>Complete Genome Sequence of Sphingopyxis macrogoltabida Strain 203N (NBRC 111659), a Polyethylene Glycol Degrader.</title>
        <authorList>
            <person name="Ohtsubo Y."/>
            <person name="Nonoyama S."/>
            <person name="Nagata Y."/>
            <person name="Numata M."/>
            <person name="Tsuchikane K."/>
            <person name="Hosoyama A."/>
            <person name="Yamazoe A."/>
            <person name="Tsuda M."/>
            <person name="Fujita N."/>
            <person name="Kawai F."/>
        </authorList>
    </citation>
    <scope>NUCLEOTIDE SEQUENCE [LARGE SCALE GENOMIC DNA]</scope>
    <source>
        <strain evidence="6 7">203N</strain>
    </source>
</reference>
<gene>
    <name evidence="6" type="ORF">ATM17_30305</name>
</gene>
<evidence type="ECO:0000313" key="7">
    <source>
        <dbReference type="Proteomes" id="UP000076088"/>
    </source>
</evidence>
<dbReference type="InterPro" id="IPR016163">
    <property type="entry name" value="Ald_DH_C"/>
</dbReference>
<dbReference type="AlphaFoldDB" id="A0AAC9AZC1"/>
<organism evidence="6 7">
    <name type="scientific">Sphingopyxis macrogoltabida</name>
    <name type="common">Sphingomonas macrogoltabidus</name>
    <dbReference type="NCBI Taxonomy" id="33050"/>
    <lineage>
        <taxon>Bacteria</taxon>
        <taxon>Pseudomonadati</taxon>
        <taxon>Pseudomonadota</taxon>
        <taxon>Alphaproteobacteria</taxon>
        <taxon>Sphingomonadales</taxon>
        <taxon>Sphingomonadaceae</taxon>
        <taxon>Sphingopyxis</taxon>
    </lineage>
</organism>
<accession>A0AAC9AZC1</accession>
<name>A0AAC9AZC1_SPHMC</name>
<evidence type="ECO:0000256" key="4">
    <source>
        <dbReference type="RuleBase" id="RU003345"/>
    </source>
</evidence>
<dbReference type="EMBL" id="CP013345">
    <property type="protein sequence ID" value="AMU92554.1"/>
    <property type="molecule type" value="Genomic_DNA"/>
</dbReference>
<dbReference type="InterPro" id="IPR016160">
    <property type="entry name" value="Ald_DH_CS_CYS"/>
</dbReference>
<dbReference type="PROSITE" id="PS00687">
    <property type="entry name" value="ALDEHYDE_DEHYDR_GLU"/>
    <property type="match status" value="1"/>
</dbReference>
<dbReference type="Proteomes" id="UP000076088">
    <property type="component" value="Plasmid unnamed1"/>
</dbReference>
<protein>
    <recommendedName>
        <fullName evidence="5">Aldehyde dehydrogenase domain-containing protein</fullName>
    </recommendedName>
</protein>
<keyword evidence="2 4" id="KW-0560">Oxidoreductase</keyword>
<comment type="similarity">
    <text evidence="1 4">Belongs to the aldehyde dehydrogenase family.</text>
</comment>
<dbReference type="Gene3D" id="3.40.309.10">
    <property type="entry name" value="Aldehyde Dehydrogenase, Chain A, domain 2"/>
    <property type="match status" value="1"/>
</dbReference>
<dbReference type="InterPro" id="IPR016162">
    <property type="entry name" value="Ald_DH_N"/>
</dbReference>
<evidence type="ECO:0000256" key="2">
    <source>
        <dbReference type="ARBA" id="ARBA00023002"/>
    </source>
</evidence>
<dbReference type="GO" id="GO:0016620">
    <property type="term" value="F:oxidoreductase activity, acting on the aldehyde or oxo group of donors, NAD or NADP as acceptor"/>
    <property type="evidence" value="ECO:0007669"/>
    <property type="project" value="InterPro"/>
</dbReference>